<protein>
    <submittedName>
        <fullName evidence="2">Uncharacterized protein</fullName>
    </submittedName>
</protein>
<keyword evidence="1" id="KW-0472">Membrane</keyword>
<dbReference type="AlphaFoldDB" id="A0A8W4FL13"/>
<accession>A0A8W4FL13</accession>
<proteinExistence type="predicted"/>
<evidence type="ECO:0000313" key="2">
    <source>
        <dbReference type="Ensembl" id="ENSSSCP00000080029.1"/>
    </source>
</evidence>
<evidence type="ECO:0000313" key="3">
    <source>
        <dbReference type="Proteomes" id="UP000008227"/>
    </source>
</evidence>
<reference evidence="2" key="3">
    <citation type="submission" date="2025-09" db="UniProtKB">
        <authorList>
            <consortium name="Ensembl"/>
        </authorList>
    </citation>
    <scope>IDENTIFICATION</scope>
</reference>
<keyword evidence="1" id="KW-1133">Transmembrane helix</keyword>
<dbReference type="GeneTree" id="ENSGT01150000287166"/>
<organism evidence="2 3">
    <name type="scientific">Sus scrofa</name>
    <name type="common">Pig</name>
    <dbReference type="NCBI Taxonomy" id="9823"/>
    <lineage>
        <taxon>Eukaryota</taxon>
        <taxon>Metazoa</taxon>
        <taxon>Chordata</taxon>
        <taxon>Craniata</taxon>
        <taxon>Vertebrata</taxon>
        <taxon>Euteleostomi</taxon>
        <taxon>Mammalia</taxon>
        <taxon>Eutheria</taxon>
        <taxon>Laurasiatheria</taxon>
        <taxon>Artiodactyla</taxon>
        <taxon>Suina</taxon>
        <taxon>Suidae</taxon>
        <taxon>Sus</taxon>
    </lineage>
</organism>
<sequence length="119" mass="13591">MESLGFSIYSIMSSANSDSFTFPLPIWMPFISFSYLIAVARTSNAMLNKSGESGHTCLLLILRKSFQLSIIEYDVSCGSVTYGLYYVEGCSHYTHFCLFYFFCLLSFWGCNRGIWRFPS</sequence>
<feature type="transmembrane region" description="Helical" evidence="1">
    <location>
        <begin position="93"/>
        <end position="110"/>
    </location>
</feature>
<dbReference type="Ensembl" id="ENSSSCT00000096491.1">
    <property type="protein sequence ID" value="ENSSSCP00000080029.1"/>
    <property type="gene ID" value="ENSSSCG00000058117.1"/>
</dbReference>
<name>A0A8W4FL13_PIG</name>
<keyword evidence="1" id="KW-0812">Transmembrane</keyword>
<feature type="transmembrane region" description="Helical" evidence="1">
    <location>
        <begin position="20"/>
        <end position="40"/>
    </location>
</feature>
<reference evidence="2" key="1">
    <citation type="journal article" date="2020" name="Gigascience">
        <title>An improved pig reference genome sequence to enable pig genetics and genomics research.</title>
        <authorList>
            <person name="Warr A."/>
            <person name="Affara N."/>
            <person name="Aken B."/>
            <person name="Beiki H."/>
            <person name="Bickhart D.M."/>
            <person name="Billis K."/>
            <person name="Chow W."/>
            <person name="Eory L."/>
            <person name="Finlayson H.A."/>
            <person name="Flicek P."/>
            <person name="Giron C.G."/>
            <person name="Griffin D.K."/>
            <person name="Hall R."/>
            <person name="Hannum G."/>
            <person name="Hourlier T."/>
            <person name="Howe K."/>
            <person name="Hume D.A."/>
            <person name="Izuogu O."/>
            <person name="Kim K."/>
            <person name="Koren S."/>
            <person name="Liu H."/>
            <person name="Manchanda N."/>
            <person name="Martin F.J."/>
            <person name="Nonneman D.J."/>
            <person name="O'Connor R.E."/>
            <person name="Phillippy A.M."/>
            <person name="Rohrer G.A."/>
            <person name="Rosen B.D."/>
            <person name="Rund L.A."/>
            <person name="Sargent C.A."/>
            <person name="Schook L.B."/>
            <person name="Schroeder S.G."/>
            <person name="Schwartz A.S."/>
            <person name="Skinner B.M."/>
            <person name="Talbot R."/>
            <person name="Tseng E."/>
            <person name="Tuggle C.K."/>
            <person name="Watson M."/>
            <person name="Smith T.P.L."/>
            <person name="Archibald A.L."/>
        </authorList>
    </citation>
    <scope>NUCLEOTIDE SEQUENCE [LARGE SCALE GENOMIC DNA]</scope>
    <source>
        <strain evidence="2">Duroc</strain>
    </source>
</reference>
<keyword evidence="3" id="KW-1185">Reference proteome</keyword>
<reference evidence="2" key="2">
    <citation type="submission" date="2025-08" db="UniProtKB">
        <authorList>
            <consortium name="Ensembl"/>
        </authorList>
    </citation>
    <scope>IDENTIFICATION</scope>
</reference>
<dbReference type="Proteomes" id="UP000008227">
    <property type="component" value="Chromosome 13"/>
</dbReference>
<evidence type="ECO:0000256" key="1">
    <source>
        <dbReference type="SAM" id="Phobius"/>
    </source>
</evidence>